<evidence type="ECO:0000313" key="2">
    <source>
        <dbReference type="Proteomes" id="UP000008068"/>
    </source>
</evidence>
<dbReference type="OrthoDB" id="5969272at2759"/>
<feature type="non-terminal residue" evidence="1">
    <location>
        <position position="1"/>
    </location>
</feature>
<dbReference type="InParanoid" id="G0P1Q3"/>
<dbReference type="EMBL" id="GL380017">
    <property type="protein sequence ID" value="EGT42787.1"/>
    <property type="molecule type" value="Genomic_DNA"/>
</dbReference>
<protein>
    <submittedName>
        <fullName evidence="1">Uncharacterized protein</fullName>
    </submittedName>
</protein>
<organism evidence="2">
    <name type="scientific">Caenorhabditis brenneri</name>
    <name type="common">Nematode worm</name>
    <dbReference type="NCBI Taxonomy" id="135651"/>
    <lineage>
        <taxon>Eukaryota</taxon>
        <taxon>Metazoa</taxon>
        <taxon>Ecdysozoa</taxon>
        <taxon>Nematoda</taxon>
        <taxon>Chromadorea</taxon>
        <taxon>Rhabditida</taxon>
        <taxon>Rhabditina</taxon>
        <taxon>Rhabditomorpha</taxon>
        <taxon>Rhabditoidea</taxon>
        <taxon>Rhabditidae</taxon>
        <taxon>Peloderinae</taxon>
        <taxon>Caenorhabditis</taxon>
    </lineage>
</organism>
<evidence type="ECO:0000313" key="1">
    <source>
        <dbReference type="EMBL" id="EGT42787.1"/>
    </source>
</evidence>
<reference evidence="2" key="1">
    <citation type="submission" date="2011-07" db="EMBL/GenBank/DDBJ databases">
        <authorList>
            <consortium name="Caenorhabditis brenneri Sequencing and Analysis Consortium"/>
            <person name="Wilson R.K."/>
        </authorList>
    </citation>
    <scope>NUCLEOTIDE SEQUENCE [LARGE SCALE GENOMIC DNA]</scope>
    <source>
        <strain evidence="2">PB2801</strain>
    </source>
</reference>
<gene>
    <name evidence="1" type="ORF">CAEBREN_01046</name>
</gene>
<dbReference type="AlphaFoldDB" id="G0P1Q3"/>
<dbReference type="HOGENOM" id="CLU_3002359_0_0_1"/>
<dbReference type="Proteomes" id="UP000008068">
    <property type="component" value="Unassembled WGS sequence"/>
</dbReference>
<name>G0P1Q3_CAEBE</name>
<accession>G0P1Q3</accession>
<keyword evidence="2" id="KW-1185">Reference proteome</keyword>
<proteinExistence type="predicted"/>
<sequence>NSYFQKGEVVTGQGPVFGYPKPVVKWTKDGAPLATTQLLWSDLLLYANFPKILVLML</sequence>